<dbReference type="AlphaFoldDB" id="A0AAU0ULN5"/>
<keyword evidence="9" id="KW-1185">Reference proteome</keyword>
<dbReference type="InterPro" id="IPR033134">
    <property type="entry name" value="Asp/Glu_racemase_AS_2"/>
</dbReference>
<dbReference type="Proteomes" id="UP001329915">
    <property type="component" value="Chromosome"/>
</dbReference>
<gene>
    <name evidence="7 8" type="primary">murI</name>
    <name evidence="8" type="ORF">MFMK1_001006</name>
</gene>
<evidence type="ECO:0000256" key="7">
    <source>
        <dbReference type="HAMAP-Rule" id="MF_00258"/>
    </source>
</evidence>
<evidence type="ECO:0000313" key="9">
    <source>
        <dbReference type="Proteomes" id="UP001329915"/>
    </source>
</evidence>
<dbReference type="GO" id="GO:0009252">
    <property type="term" value="P:peptidoglycan biosynthetic process"/>
    <property type="evidence" value="ECO:0007669"/>
    <property type="project" value="UniProtKB-UniRule"/>
</dbReference>
<keyword evidence="4 7" id="KW-0573">Peptidoglycan synthesis</keyword>
<feature type="active site" description="Proton donor/acceptor" evidence="7">
    <location>
        <position position="74"/>
    </location>
</feature>
<feature type="binding site" evidence="7">
    <location>
        <begin position="187"/>
        <end position="188"/>
    </location>
    <ligand>
        <name>substrate</name>
    </ligand>
</feature>
<dbReference type="SUPFAM" id="SSF53681">
    <property type="entry name" value="Aspartate/glutamate racemase"/>
    <property type="match status" value="2"/>
</dbReference>
<dbReference type="InterPro" id="IPR004391">
    <property type="entry name" value="Glu_race"/>
</dbReference>
<sequence length="270" mass="29386">MNYRIPVGVFDSGVGGLTVAQEIFQQVPEATIIYFGDTAHVPYGPRSKEELIGFADKICQYLIEQGAQVIVDACNSTSAVALEFLKEKYHDVPIIGVIDPGVETALKRTRKKRVGVIATEATINSDAHKKAMGLVAPDVLVAGQSCPMFVPLVEGGQVDSPAALEAAEKYLAPLMALGIDTLILGCTHYPFLAPVLKKVLGDEVKLVDPARETVRRLKEIVAAISRQEKRSGEHQYVVSGDPEVFQQVGNRLMNDYRIPGVEKVELDWGD</sequence>
<dbReference type="EMBL" id="CP121694">
    <property type="protein sequence ID" value="WRO21210.1"/>
    <property type="molecule type" value="Genomic_DNA"/>
</dbReference>
<dbReference type="GO" id="GO:0071555">
    <property type="term" value="P:cell wall organization"/>
    <property type="evidence" value="ECO:0007669"/>
    <property type="project" value="UniProtKB-KW"/>
</dbReference>
<dbReference type="PANTHER" id="PTHR21198">
    <property type="entry name" value="GLUTAMATE RACEMASE"/>
    <property type="match status" value="1"/>
</dbReference>
<reference evidence="8 9" key="1">
    <citation type="submission" date="2023-04" db="EMBL/GenBank/DDBJ databases">
        <authorList>
            <person name="Hsu D."/>
        </authorList>
    </citation>
    <scope>NUCLEOTIDE SEQUENCE [LARGE SCALE GENOMIC DNA]</scope>
    <source>
        <strain evidence="8 9">MK1</strain>
    </source>
</reference>
<protein>
    <recommendedName>
        <fullName evidence="2 7">Glutamate racemase</fullName>
        <ecNumber evidence="2 7">5.1.1.3</ecNumber>
    </recommendedName>
</protein>
<keyword evidence="5 7" id="KW-0413">Isomerase</keyword>
<evidence type="ECO:0000256" key="2">
    <source>
        <dbReference type="ARBA" id="ARBA00013090"/>
    </source>
</evidence>
<dbReference type="FunFam" id="3.40.50.1860:FF:000001">
    <property type="entry name" value="Glutamate racemase"/>
    <property type="match status" value="1"/>
</dbReference>
<evidence type="ECO:0000256" key="3">
    <source>
        <dbReference type="ARBA" id="ARBA00022960"/>
    </source>
</evidence>
<dbReference type="PROSITE" id="PS00924">
    <property type="entry name" value="ASP_GLU_RACEMASE_2"/>
    <property type="match status" value="1"/>
</dbReference>
<dbReference type="HAMAP" id="MF_00258">
    <property type="entry name" value="Glu_racemase"/>
    <property type="match status" value="1"/>
</dbReference>
<feature type="binding site" evidence="7">
    <location>
        <begin position="75"/>
        <end position="76"/>
    </location>
    <ligand>
        <name>substrate</name>
    </ligand>
</feature>
<dbReference type="GO" id="GO:0008360">
    <property type="term" value="P:regulation of cell shape"/>
    <property type="evidence" value="ECO:0007669"/>
    <property type="project" value="UniProtKB-KW"/>
</dbReference>
<evidence type="ECO:0000256" key="5">
    <source>
        <dbReference type="ARBA" id="ARBA00023235"/>
    </source>
</evidence>
<dbReference type="EC" id="5.1.1.3" evidence="2 7"/>
<organism evidence="8 9">
    <name type="scientific">Metallumcola ferriviriculae</name>
    <dbReference type="NCBI Taxonomy" id="3039180"/>
    <lineage>
        <taxon>Bacteria</taxon>
        <taxon>Bacillati</taxon>
        <taxon>Bacillota</taxon>
        <taxon>Clostridia</taxon>
        <taxon>Neomoorellales</taxon>
        <taxon>Desulfitibacteraceae</taxon>
        <taxon>Metallumcola</taxon>
    </lineage>
</organism>
<feature type="binding site" evidence="7">
    <location>
        <begin position="11"/>
        <end position="12"/>
    </location>
    <ligand>
        <name>substrate</name>
    </ligand>
</feature>
<keyword evidence="6 7" id="KW-0961">Cell wall biogenesis/degradation</keyword>
<dbReference type="InterPro" id="IPR001920">
    <property type="entry name" value="Asp/Glu_race"/>
</dbReference>
<feature type="binding site" evidence="7">
    <location>
        <begin position="43"/>
        <end position="44"/>
    </location>
    <ligand>
        <name>substrate</name>
    </ligand>
</feature>
<evidence type="ECO:0000256" key="6">
    <source>
        <dbReference type="ARBA" id="ARBA00023316"/>
    </source>
</evidence>
<evidence type="ECO:0000256" key="4">
    <source>
        <dbReference type="ARBA" id="ARBA00022984"/>
    </source>
</evidence>
<dbReference type="Gene3D" id="3.40.50.1860">
    <property type="match status" value="2"/>
</dbReference>
<evidence type="ECO:0000313" key="8">
    <source>
        <dbReference type="EMBL" id="WRO21210.1"/>
    </source>
</evidence>
<dbReference type="GO" id="GO:0008881">
    <property type="term" value="F:glutamate racemase activity"/>
    <property type="evidence" value="ECO:0007669"/>
    <property type="project" value="UniProtKB-UniRule"/>
</dbReference>
<keyword evidence="3 7" id="KW-0133">Cell shape</keyword>
<name>A0AAU0ULN5_9FIRM</name>
<evidence type="ECO:0000256" key="1">
    <source>
        <dbReference type="ARBA" id="ARBA00001602"/>
    </source>
</evidence>
<dbReference type="RefSeq" id="WP_366924064.1">
    <property type="nucleotide sequence ID" value="NZ_CP121694.1"/>
</dbReference>
<comment type="similarity">
    <text evidence="7">Belongs to the aspartate/glutamate racemases family.</text>
</comment>
<dbReference type="Pfam" id="PF01177">
    <property type="entry name" value="Asp_Glu_race"/>
    <property type="match status" value="1"/>
</dbReference>
<dbReference type="NCBIfam" id="TIGR00067">
    <property type="entry name" value="glut_race"/>
    <property type="match status" value="1"/>
</dbReference>
<dbReference type="PANTHER" id="PTHR21198:SF2">
    <property type="entry name" value="GLUTAMATE RACEMASE"/>
    <property type="match status" value="1"/>
</dbReference>
<comment type="catalytic activity">
    <reaction evidence="1 7">
        <text>L-glutamate = D-glutamate</text>
        <dbReference type="Rhea" id="RHEA:12813"/>
        <dbReference type="ChEBI" id="CHEBI:29985"/>
        <dbReference type="ChEBI" id="CHEBI:29986"/>
        <dbReference type="EC" id="5.1.1.3"/>
    </reaction>
</comment>
<dbReference type="KEGG" id="dbc:MFMK1_001006"/>
<comment type="function">
    <text evidence="7">Provides the (R)-glutamate required for cell wall biosynthesis.</text>
</comment>
<comment type="pathway">
    <text evidence="7">Cell wall biogenesis; peptidoglycan biosynthesis.</text>
</comment>
<proteinExistence type="inferred from homology"/>
<feature type="active site" description="Proton donor/acceptor" evidence="7">
    <location>
        <position position="186"/>
    </location>
</feature>
<dbReference type="InterPro" id="IPR015942">
    <property type="entry name" value="Asp/Glu/hydantoin_racemase"/>
</dbReference>
<accession>A0AAU0ULN5</accession>